<comment type="similarity">
    <text evidence="2">Belongs to the NADH dehydrogenase family.</text>
</comment>
<keyword evidence="8" id="KW-1185">Reference proteome</keyword>
<dbReference type="EMBL" id="JACIFP010000001">
    <property type="protein sequence ID" value="MBB4137541.1"/>
    <property type="molecule type" value="Genomic_DNA"/>
</dbReference>
<dbReference type="Proteomes" id="UP000551501">
    <property type="component" value="Unassembled WGS sequence"/>
</dbReference>
<keyword evidence="5 7" id="KW-0560">Oxidoreductase</keyword>
<dbReference type="Gene3D" id="3.50.50.100">
    <property type="match status" value="1"/>
</dbReference>
<evidence type="ECO:0000256" key="1">
    <source>
        <dbReference type="ARBA" id="ARBA00001974"/>
    </source>
</evidence>
<dbReference type="PRINTS" id="PR00368">
    <property type="entry name" value="FADPNR"/>
</dbReference>
<dbReference type="GO" id="GO:0003955">
    <property type="term" value="F:NAD(P)H dehydrogenase (quinone) activity"/>
    <property type="evidence" value="ECO:0007669"/>
    <property type="project" value="TreeGrafter"/>
</dbReference>
<keyword evidence="3" id="KW-0285">Flavoprotein</keyword>
<comment type="caution">
    <text evidence="7">The sequence shown here is derived from an EMBL/GenBank/DDBJ whole genome shotgun (WGS) entry which is preliminary data.</text>
</comment>
<dbReference type="GO" id="GO:0019646">
    <property type="term" value="P:aerobic electron transport chain"/>
    <property type="evidence" value="ECO:0007669"/>
    <property type="project" value="TreeGrafter"/>
</dbReference>
<dbReference type="Pfam" id="PF07992">
    <property type="entry name" value="Pyr_redox_2"/>
    <property type="match status" value="1"/>
</dbReference>
<dbReference type="PANTHER" id="PTHR42913:SF3">
    <property type="entry name" value="64 KDA MITOCHONDRIAL NADH DEHYDROGENASE (EUROFUNG)"/>
    <property type="match status" value="1"/>
</dbReference>
<evidence type="ECO:0000256" key="4">
    <source>
        <dbReference type="ARBA" id="ARBA00022827"/>
    </source>
</evidence>
<evidence type="ECO:0000256" key="5">
    <source>
        <dbReference type="ARBA" id="ARBA00023002"/>
    </source>
</evidence>
<evidence type="ECO:0000313" key="7">
    <source>
        <dbReference type="EMBL" id="MBB4137541.1"/>
    </source>
</evidence>
<dbReference type="InterPro" id="IPR036188">
    <property type="entry name" value="FAD/NAD-bd_sf"/>
</dbReference>
<comment type="cofactor">
    <cofactor evidence="1">
        <name>FAD</name>
        <dbReference type="ChEBI" id="CHEBI:57692"/>
    </cofactor>
</comment>
<dbReference type="PRINTS" id="PR00411">
    <property type="entry name" value="PNDRDTASEI"/>
</dbReference>
<proteinExistence type="inferred from homology"/>
<accession>A0A840F0Y7</accession>
<evidence type="ECO:0000256" key="3">
    <source>
        <dbReference type="ARBA" id="ARBA00022630"/>
    </source>
</evidence>
<dbReference type="PANTHER" id="PTHR42913">
    <property type="entry name" value="APOPTOSIS-INDUCING FACTOR 1"/>
    <property type="match status" value="1"/>
</dbReference>
<dbReference type="InterPro" id="IPR051169">
    <property type="entry name" value="NADH-Q_oxidoreductase"/>
</dbReference>
<dbReference type="AlphaFoldDB" id="A0A840F0Y7"/>
<feature type="domain" description="FAD/NAD(P)-binding" evidence="6">
    <location>
        <begin position="8"/>
        <end position="327"/>
    </location>
</feature>
<dbReference type="EC" id="1.6.99.3" evidence="7"/>
<dbReference type="RefSeq" id="WP_183372391.1">
    <property type="nucleotide sequence ID" value="NZ_BAABHL010000130.1"/>
</dbReference>
<evidence type="ECO:0000259" key="6">
    <source>
        <dbReference type="Pfam" id="PF07992"/>
    </source>
</evidence>
<keyword evidence="4" id="KW-0274">FAD</keyword>
<protein>
    <submittedName>
        <fullName evidence="7">NADH dehydrogenase</fullName>
        <ecNumber evidence="7">1.6.99.3</ecNumber>
    </submittedName>
</protein>
<gene>
    <name evidence="7" type="ORF">BKA16_004093</name>
</gene>
<organism evidence="7 8">
    <name type="scientific">Gordonia humi</name>
    <dbReference type="NCBI Taxonomy" id="686429"/>
    <lineage>
        <taxon>Bacteria</taxon>
        <taxon>Bacillati</taxon>
        <taxon>Actinomycetota</taxon>
        <taxon>Actinomycetes</taxon>
        <taxon>Mycobacteriales</taxon>
        <taxon>Gordoniaceae</taxon>
        <taxon>Gordonia</taxon>
    </lineage>
</organism>
<dbReference type="InterPro" id="IPR023753">
    <property type="entry name" value="FAD/NAD-binding_dom"/>
</dbReference>
<name>A0A840F0Y7_9ACTN</name>
<dbReference type="SUPFAM" id="SSF51905">
    <property type="entry name" value="FAD/NAD(P)-binding domain"/>
    <property type="match status" value="1"/>
</dbReference>
<reference evidence="7 8" key="1">
    <citation type="submission" date="2020-08" db="EMBL/GenBank/DDBJ databases">
        <title>Sequencing the genomes of 1000 actinobacteria strains.</title>
        <authorList>
            <person name="Klenk H.-P."/>
        </authorList>
    </citation>
    <scope>NUCLEOTIDE SEQUENCE [LARGE SCALE GENOMIC DNA]</scope>
    <source>
        <strain evidence="7 8">DSM 45298</strain>
    </source>
</reference>
<sequence>MSDTVRDYQVIIVGAGFAGVAAAQRLAKERIRTLLIDRNNYQQFQPLLYQVATAQLAANDVAAPLRSLFRKHPSVRVLTAEVSSIDARDRSVTLPDGTVFRSDVLVISAGAEVNYFGTPGADEFSYPLYSVDDATALASSLVEQLDRADTAAATHGDCEPIDVVVVGGGPTGVETAGAIGETIERVLPHYFHDAVPRRCTVHLVDHGDTVLKPFSEKLQRYTRRSLERLGVVMLMGTGVSEVRADGVTLSDGSTLPAHVVVWAGGLKARSVVASAGLETGRGGRVDVDADLTAPGVPGVYVLGDAANIPDGSGGTLPQLGSVAMQSGKWAGRNIVADLTGGQRRPFGYVDKGFMAMIGRMSAVAEVGPKRIELTGPLAFASWLAVHAALLPQARARIGALASWPRDYLSRSRSQFVVGNRPR</sequence>
<evidence type="ECO:0000256" key="2">
    <source>
        <dbReference type="ARBA" id="ARBA00005272"/>
    </source>
</evidence>
<evidence type="ECO:0000313" key="8">
    <source>
        <dbReference type="Proteomes" id="UP000551501"/>
    </source>
</evidence>